<dbReference type="NCBIfam" id="TIGR04183">
    <property type="entry name" value="Por_Secre_tail"/>
    <property type="match status" value="1"/>
</dbReference>
<name>A0ABS5JTT1_9BACT</name>
<organism evidence="5 6">
    <name type="scientific">Carboxylicivirga linearis</name>
    <dbReference type="NCBI Taxonomy" id="1628157"/>
    <lineage>
        <taxon>Bacteria</taxon>
        <taxon>Pseudomonadati</taxon>
        <taxon>Bacteroidota</taxon>
        <taxon>Bacteroidia</taxon>
        <taxon>Marinilabiliales</taxon>
        <taxon>Marinilabiliaceae</taxon>
        <taxon>Carboxylicivirga</taxon>
    </lineage>
</organism>
<dbReference type="Proteomes" id="UP000708576">
    <property type="component" value="Unassembled WGS sequence"/>
</dbReference>
<dbReference type="InterPro" id="IPR026444">
    <property type="entry name" value="Secre_tail"/>
</dbReference>
<dbReference type="InterPro" id="IPR008979">
    <property type="entry name" value="Galactose-bd-like_sf"/>
</dbReference>
<keyword evidence="1 2" id="KW-0732">Signal</keyword>
<evidence type="ECO:0000259" key="3">
    <source>
        <dbReference type="Pfam" id="PF10342"/>
    </source>
</evidence>
<accession>A0ABS5JTT1</accession>
<proteinExistence type="predicted"/>
<evidence type="ECO:0000313" key="5">
    <source>
        <dbReference type="EMBL" id="MBS2097929.1"/>
    </source>
</evidence>
<evidence type="ECO:0000256" key="2">
    <source>
        <dbReference type="SAM" id="SignalP"/>
    </source>
</evidence>
<feature type="domain" description="Secretion system C-terminal sorting" evidence="4">
    <location>
        <begin position="450"/>
        <end position="515"/>
    </location>
</feature>
<evidence type="ECO:0000313" key="6">
    <source>
        <dbReference type="Proteomes" id="UP000708576"/>
    </source>
</evidence>
<gene>
    <name evidence="5" type="ORF">KEM10_06520</name>
</gene>
<feature type="signal peptide" evidence="2">
    <location>
        <begin position="1"/>
        <end position="17"/>
    </location>
</feature>
<sequence>MKKSLLFVFLLSFVAFAGVNGQNLVVNPDFENWDDANTPTGWEKAEDVTQESTIVHAGTYSAMHVGGTKDLAQTFDVESGKSYMFSIWYYVVPGDGTDARLWCVLQDETGTADYDNTPGAIRGPDGGYLDNGNDGAGEVWMNFTTTVTIPDGLSKVYFELRTYSGATVYWDDLSVEEYTPSGSLELTTPNGGETYSAGETVQLAWNSTDVSNVYFEVLDEDGTWEQISDEIASVDGANTYDFTIPANAWSWDGYKLKVVDASASSINDESDATFIINGHDTELLWEDFSSGTINNFAVASSGTVAWEIDNYGDDYYAKASGYNAGANETWLISPSIDLDNTTDEILEFITASNYSGPDMVVKYSTDYDGLGDPSTATWTEFSSYVLSAGNWEWISSGYIDMSSINGTVNIAFIYTSTESEAKTWEVTDIELTGVGSSTGVNKTKENAVKIIPNPFTTEFRIDGDAVSVTLYNAAGQLVKNVPAVSGVVSTSDLSKGMYILQVKLADGSVTTQKVIKK</sequence>
<keyword evidence="6" id="KW-1185">Reference proteome</keyword>
<comment type="caution">
    <text evidence="5">The sequence shown here is derived from an EMBL/GenBank/DDBJ whole genome shotgun (WGS) entry which is preliminary data.</text>
</comment>
<dbReference type="Pfam" id="PF18962">
    <property type="entry name" value="Por_Secre_tail"/>
    <property type="match status" value="1"/>
</dbReference>
<dbReference type="EMBL" id="JAGUCO010000003">
    <property type="protein sequence ID" value="MBS2097929.1"/>
    <property type="molecule type" value="Genomic_DNA"/>
</dbReference>
<evidence type="ECO:0000259" key="4">
    <source>
        <dbReference type="Pfam" id="PF18962"/>
    </source>
</evidence>
<protein>
    <submittedName>
        <fullName evidence="5">T9SS type A sorting domain-containing protein</fullName>
    </submittedName>
</protein>
<dbReference type="NCBIfam" id="NF038128">
    <property type="entry name" value="choice_anch_J"/>
    <property type="match status" value="1"/>
</dbReference>
<dbReference type="Pfam" id="PF10342">
    <property type="entry name" value="Kre9_KNH"/>
    <property type="match status" value="1"/>
</dbReference>
<evidence type="ECO:0000256" key="1">
    <source>
        <dbReference type="ARBA" id="ARBA00022729"/>
    </source>
</evidence>
<dbReference type="InterPro" id="IPR018466">
    <property type="entry name" value="Kre9/Knh1-like_N"/>
</dbReference>
<dbReference type="SUPFAM" id="SSF49785">
    <property type="entry name" value="Galactose-binding domain-like"/>
    <property type="match status" value="1"/>
</dbReference>
<dbReference type="RefSeq" id="WP_212215050.1">
    <property type="nucleotide sequence ID" value="NZ_JAGUCO010000003.1"/>
</dbReference>
<feature type="domain" description="Yeast cell wall synthesis Kre9/Knh1-like N-terminal" evidence="3">
    <location>
        <begin position="188"/>
        <end position="263"/>
    </location>
</feature>
<reference evidence="5 6" key="1">
    <citation type="journal article" date="2015" name="Int. J. Syst. Evol. Microbiol.">
        <title>Carboxylicivirga linearis sp. nov., isolated from a sea cucumber culture pond.</title>
        <authorList>
            <person name="Wang F.Q."/>
            <person name="Zhou Y.X."/>
            <person name="Lin X.Z."/>
            <person name="Chen G.J."/>
            <person name="Du Z.J."/>
        </authorList>
    </citation>
    <scope>NUCLEOTIDE SEQUENCE [LARGE SCALE GENOMIC DNA]</scope>
    <source>
        <strain evidence="5 6">FB218</strain>
    </source>
</reference>
<feature type="chain" id="PRO_5045366650" evidence="2">
    <location>
        <begin position="18"/>
        <end position="517"/>
    </location>
</feature>
<dbReference type="Gene3D" id="2.60.120.260">
    <property type="entry name" value="Galactose-binding domain-like"/>
    <property type="match status" value="1"/>
</dbReference>